<keyword evidence="2" id="KW-1185">Reference proteome</keyword>
<evidence type="ECO:0000313" key="2">
    <source>
        <dbReference type="Proteomes" id="UP000054270"/>
    </source>
</evidence>
<name>A0A0D2N216_HYPSF</name>
<dbReference type="AlphaFoldDB" id="A0A0D2N216"/>
<organism evidence="1 2">
    <name type="scientific">Hypholoma sublateritium (strain FD-334 SS-4)</name>
    <dbReference type="NCBI Taxonomy" id="945553"/>
    <lineage>
        <taxon>Eukaryota</taxon>
        <taxon>Fungi</taxon>
        <taxon>Dikarya</taxon>
        <taxon>Basidiomycota</taxon>
        <taxon>Agaricomycotina</taxon>
        <taxon>Agaricomycetes</taxon>
        <taxon>Agaricomycetidae</taxon>
        <taxon>Agaricales</taxon>
        <taxon>Agaricineae</taxon>
        <taxon>Strophariaceae</taxon>
        <taxon>Hypholoma</taxon>
    </lineage>
</organism>
<proteinExistence type="predicted"/>
<gene>
    <name evidence="1" type="ORF">HYPSUDRAFT_576868</name>
</gene>
<sequence length="172" mass="19638">MRGTCDRGSEVLSRPDLPGWSWSTTASSSNMIRGSSEYRAMRRATTHSLLRQRLLSSEPPVPQSGTLDRRRPRVRTPGRCIRRCEMHSKIHSLNRDLDFRYCASMQAKNKCVLRCRHSCRLMGTLDLILLFRSFLQIKLMSCFMKALCLCVRSLPINRTCSAMTFDNSTSGS</sequence>
<accession>A0A0D2N216</accession>
<dbReference type="Proteomes" id="UP000054270">
    <property type="component" value="Unassembled WGS sequence"/>
</dbReference>
<protein>
    <submittedName>
        <fullName evidence="1">Uncharacterized protein</fullName>
    </submittedName>
</protein>
<reference evidence="2" key="1">
    <citation type="submission" date="2014-04" db="EMBL/GenBank/DDBJ databases">
        <title>Evolutionary Origins and Diversification of the Mycorrhizal Mutualists.</title>
        <authorList>
            <consortium name="DOE Joint Genome Institute"/>
            <consortium name="Mycorrhizal Genomics Consortium"/>
            <person name="Kohler A."/>
            <person name="Kuo A."/>
            <person name="Nagy L.G."/>
            <person name="Floudas D."/>
            <person name="Copeland A."/>
            <person name="Barry K.W."/>
            <person name="Cichocki N."/>
            <person name="Veneault-Fourrey C."/>
            <person name="LaButti K."/>
            <person name="Lindquist E.A."/>
            <person name="Lipzen A."/>
            <person name="Lundell T."/>
            <person name="Morin E."/>
            <person name="Murat C."/>
            <person name="Riley R."/>
            <person name="Ohm R."/>
            <person name="Sun H."/>
            <person name="Tunlid A."/>
            <person name="Henrissat B."/>
            <person name="Grigoriev I.V."/>
            <person name="Hibbett D.S."/>
            <person name="Martin F."/>
        </authorList>
    </citation>
    <scope>NUCLEOTIDE SEQUENCE [LARGE SCALE GENOMIC DNA]</scope>
    <source>
        <strain evidence="2">FD-334 SS-4</strain>
    </source>
</reference>
<dbReference type="EMBL" id="KN817765">
    <property type="protein sequence ID" value="KJA13239.1"/>
    <property type="molecule type" value="Genomic_DNA"/>
</dbReference>
<evidence type="ECO:0000313" key="1">
    <source>
        <dbReference type="EMBL" id="KJA13239.1"/>
    </source>
</evidence>